<evidence type="ECO:0000259" key="2">
    <source>
        <dbReference type="Pfam" id="PF02371"/>
    </source>
</evidence>
<dbReference type="Proteomes" id="UP000614047">
    <property type="component" value="Unassembled WGS sequence"/>
</dbReference>
<accession>A0A931GRG1</accession>
<dbReference type="InterPro" id="IPR002525">
    <property type="entry name" value="Transp_IS110-like_N"/>
</dbReference>
<organism evidence="3 4">
    <name type="scientific">Actinomadura viridis</name>
    <dbReference type="NCBI Taxonomy" id="58110"/>
    <lineage>
        <taxon>Bacteria</taxon>
        <taxon>Bacillati</taxon>
        <taxon>Actinomycetota</taxon>
        <taxon>Actinomycetes</taxon>
        <taxon>Streptosporangiales</taxon>
        <taxon>Thermomonosporaceae</taxon>
        <taxon>Actinomadura</taxon>
    </lineage>
</organism>
<evidence type="ECO:0008006" key="5">
    <source>
        <dbReference type="Google" id="ProtNLM"/>
    </source>
</evidence>
<evidence type="ECO:0000313" key="4">
    <source>
        <dbReference type="Proteomes" id="UP000614047"/>
    </source>
</evidence>
<keyword evidence="4" id="KW-1185">Reference proteome</keyword>
<feature type="domain" description="Transposase IS116/IS110/IS902 C-terminal" evidence="2">
    <location>
        <begin position="282"/>
        <end position="367"/>
    </location>
</feature>
<dbReference type="GO" id="GO:0006313">
    <property type="term" value="P:DNA transposition"/>
    <property type="evidence" value="ECO:0007669"/>
    <property type="project" value="InterPro"/>
</dbReference>
<dbReference type="PANTHER" id="PTHR33055">
    <property type="entry name" value="TRANSPOSASE FOR INSERTION SEQUENCE ELEMENT IS1111A"/>
    <property type="match status" value="1"/>
</dbReference>
<dbReference type="EMBL" id="JADOUA010000001">
    <property type="protein sequence ID" value="MBG6092811.1"/>
    <property type="molecule type" value="Genomic_DNA"/>
</dbReference>
<name>A0A931GRG1_9ACTN</name>
<dbReference type="InterPro" id="IPR003346">
    <property type="entry name" value="Transposase_20"/>
</dbReference>
<dbReference type="AlphaFoldDB" id="A0A931GRG1"/>
<sequence length="415" mass="45730">MKESIRVRAFCGIDWAEDHHDVALVDEAGQLLAKRRISDTVEGFEELLQLLADAGDDPDDPFPVAIETPRGLLVAALRATGRQVFAINPMAVARYRERHSVARKKSGHVDAMTLAGILRTDAHAHRPLPADTDLARAIAVLARAHQDAIWRRTRASNALRSLLREYFPVFLAAFADRTTNLAGRDARAVLAIALTPTAAVKLPRTRIAAALRRAGRQRGIDQLARRIHQALRQPQLHQPPLVERAMGEQARALLAVLDAECDNVDRLGLAVAEAFAQHPDYEIITSFPGLGDELGARLPAEIGDDRTWFADARALKAYAGSAPITRASGRSVSITRRSIKNNRLAATGFRWAFCAASKTGPARDHYQQRRDQGDRHPAALRHLFNRMLGQLHHCLQTRQTYDPLKAFPPPLSAAA</sequence>
<evidence type="ECO:0000259" key="1">
    <source>
        <dbReference type="Pfam" id="PF01548"/>
    </source>
</evidence>
<dbReference type="NCBIfam" id="NF033542">
    <property type="entry name" value="transpos_IS110"/>
    <property type="match status" value="1"/>
</dbReference>
<evidence type="ECO:0000313" key="3">
    <source>
        <dbReference type="EMBL" id="MBG6092811.1"/>
    </source>
</evidence>
<dbReference type="Pfam" id="PF02371">
    <property type="entry name" value="Transposase_20"/>
    <property type="match status" value="1"/>
</dbReference>
<gene>
    <name evidence="3" type="ORF">IW256_006924</name>
</gene>
<protein>
    <recommendedName>
        <fullName evidence="5">Transposase IS116/IS110/IS902 family protein</fullName>
    </recommendedName>
</protein>
<dbReference type="InterPro" id="IPR047650">
    <property type="entry name" value="Transpos_IS110"/>
</dbReference>
<dbReference type="GO" id="GO:0003677">
    <property type="term" value="F:DNA binding"/>
    <property type="evidence" value="ECO:0007669"/>
    <property type="project" value="InterPro"/>
</dbReference>
<dbReference type="PANTHER" id="PTHR33055:SF3">
    <property type="entry name" value="PUTATIVE TRANSPOSASE FOR IS117-RELATED"/>
    <property type="match status" value="1"/>
</dbReference>
<comment type="caution">
    <text evidence="3">The sequence shown here is derived from an EMBL/GenBank/DDBJ whole genome shotgun (WGS) entry which is preliminary data.</text>
</comment>
<dbReference type="RefSeq" id="WP_197014941.1">
    <property type="nucleotide sequence ID" value="NZ_JADOUA010000001.1"/>
</dbReference>
<reference evidence="3" key="1">
    <citation type="submission" date="2020-11" db="EMBL/GenBank/DDBJ databases">
        <title>Sequencing the genomes of 1000 actinobacteria strains.</title>
        <authorList>
            <person name="Klenk H.-P."/>
        </authorList>
    </citation>
    <scope>NUCLEOTIDE SEQUENCE</scope>
    <source>
        <strain evidence="3">DSM 43175</strain>
    </source>
</reference>
<dbReference type="GO" id="GO:0004803">
    <property type="term" value="F:transposase activity"/>
    <property type="evidence" value="ECO:0007669"/>
    <property type="project" value="InterPro"/>
</dbReference>
<feature type="domain" description="Transposase IS110-like N-terminal" evidence="1">
    <location>
        <begin position="11"/>
        <end position="168"/>
    </location>
</feature>
<proteinExistence type="predicted"/>
<dbReference type="Pfam" id="PF01548">
    <property type="entry name" value="DEDD_Tnp_IS110"/>
    <property type="match status" value="1"/>
</dbReference>